<dbReference type="Proteomes" id="UP001215598">
    <property type="component" value="Unassembled WGS sequence"/>
</dbReference>
<dbReference type="AlphaFoldDB" id="A0AAD7K740"/>
<accession>A0AAD7K740</accession>
<comment type="caution">
    <text evidence="1">The sequence shown here is derived from an EMBL/GenBank/DDBJ whole genome shotgun (WGS) entry which is preliminary data.</text>
</comment>
<proteinExistence type="predicted"/>
<gene>
    <name evidence="1" type="ORF">B0H16DRAFT_1879149</name>
</gene>
<name>A0AAD7K740_9AGAR</name>
<evidence type="ECO:0000313" key="1">
    <source>
        <dbReference type="EMBL" id="KAJ7778531.1"/>
    </source>
</evidence>
<organism evidence="1 2">
    <name type="scientific">Mycena metata</name>
    <dbReference type="NCBI Taxonomy" id="1033252"/>
    <lineage>
        <taxon>Eukaryota</taxon>
        <taxon>Fungi</taxon>
        <taxon>Dikarya</taxon>
        <taxon>Basidiomycota</taxon>
        <taxon>Agaricomycotina</taxon>
        <taxon>Agaricomycetes</taxon>
        <taxon>Agaricomycetidae</taxon>
        <taxon>Agaricales</taxon>
        <taxon>Marasmiineae</taxon>
        <taxon>Mycenaceae</taxon>
        <taxon>Mycena</taxon>
    </lineage>
</organism>
<sequence length="401" mass="45575">MSQGASPDEEESRYNEGRGLLFSLEFTPVPPPLLPGEKKPRKNARKLPPIKKTFYLHEDLELNDLLHSVIKSLGREEGEDQLTFSWNPRNGTYSSQDLDIDGMTYTVVRSQLKDMSLSNKSDYQILLDEATKKDSTAPLIKIFLSELKNANAGADNDSSEEEDTQRKKKKKKVRVPNWILLSNACETDHHQVYEPSPEEIEQTEFILKLQNEWKCEDKKCKRFICFPDRTTGRCVHLTHFHLQTWAAAEQAKHINKDGTPVDLQNPPDDKIFDYIEPDVEDEQLLRTRAQKASTKDSNITINLTLPDTANAGVPAPAPNQLQHIPAQPRRRIPPQLSLATFCQRFNLGARIQDKLDAYSVTGPQTLRHLSNDNLKEATLNPAEIADVRDAQDRWMAGEAEQ</sequence>
<reference evidence="1" key="1">
    <citation type="submission" date="2023-03" db="EMBL/GenBank/DDBJ databases">
        <title>Massive genome expansion in bonnet fungi (Mycena s.s.) driven by repeated elements and novel gene families across ecological guilds.</title>
        <authorList>
            <consortium name="Lawrence Berkeley National Laboratory"/>
            <person name="Harder C.B."/>
            <person name="Miyauchi S."/>
            <person name="Viragh M."/>
            <person name="Kuo A."/>
            <person name="Thoen E."/>
            <person name="Andreopoulos B."/>
            <person name="Lu D."/>
            <person name="Skrede I."/>
            <person name="Drula E."/>
            <person name="Henrissat B."/>
            <person name="Morin E."/>
            <person name="Kohler A."/>
            <person name="Barry K."/>
            <person name="LaButti K."/>
            <person name="Morin E."/>
            <person name="Salamov A."/>
            <person name="Lipzen A."/>
            <person name="Mereny Z."/>
            <person name="Hegedus B."/>
            <person name="Baldrian P."/>
            <person name="Stursova M."/>
            <person name="Weitz H."/>
            <person name="Taylor A."/>
            <person name="Grigoriev I.V."/>
            <person name="Nagy L.G."/>
            <person name="Martin F."/>
            <person name="Kauserud H."/>
        </authorList>
    </citation>
    <scope>NUCLEOTIDE SEQUENCE</scope>
    <source>
        <strain evidence="1">CBHHK182m</strain>
    </source>
</reference>
<dbReference type="EMBL" id="JARKIB010000007">
    <property type="protein sequence ID" value="KAJ7778531.1"/>
    <property type="molecule type" value="Genomic_DNA"/>
</dbReference>
<keyword evidence="2" id="KW-1185">Reference proteome</keyword>
<evidence type="ECO:0000313" key="2">
    <source>
        <dbReference type="Proteomes" id="UP001215598"/>
    </source>
</evidence>
<protein>
    <submittedName>
        <fullName evidence="1">Uncharacterized protein</fullName>
    </submittedName>
</protein>